<dbReference type="PANTHER" id="PTHR24321:SF11">
    <property type="entry name" value="BLR0893 PROTEIN"/>
    <property type="match status" value="1"/>
</dbReference>
<evidence type="ECO:0000313" key="10">
    <source>
        <dbReference type="Proteomes" id="UP000316594"/>
    </source>
</evidence>
<name>A0AB38PFA3_STAHA</name>
<organism evidence="9 10">
    <name type="scientific">Staphylococcus haemolyticus</name>
    <dbReference type="NCBI Taxonomy" id="1283"/>
    <lineage>
        <taxon>Bacteria</taxon>
        <taxon>Bacillati</taxon>
        <taxon>Bacillota</taxon>
        <taxon>Bacilli</taxon>
        <taxon>Bacillales</taxon>
        <taxon>Staphylococcaceae</taxon>
        <taxon>Staphylococcus</taxon>
    </lineage>
</organism>
<sequence length="252" mass="26871">MRYNEFEGKTVVITGAASGIGKATALKFAQEKANIVIGDVDERAQQTAQEINDNGGHALFVKTDVSNPDQVQALMQKALNEFGSVDHAFNNAGILNQPAKFADIDPETFDKVMNVDVKGVFLSMKYELESMLQSGGGTIVNTASVAGLIADPQMGPYIAAKHAVIGMTKSAGFDHATDGVRINAVAPGLTETDMTKAWKDDDEKWQQMISGVPMAKAAQPDDIADIVLFLSSDSAKFMTAQVYLVDGGQTAH</sequence>
<dbReference type="InterPro" id="IPR002347">
    <property type="entry name" value="SDR_fam"/>
</dbReference>
<dbReference type="EMBL" id="VJMP01000002">
    <property type="protein sequence ID" value="TRL78711.1"/>
    <property type="molecule type" value="Genomic_DNA"/>
</dbReference>
<reference evidence="9 10" key="1">
    <citation type="submission" date="2019-07" db="EMBL/GenBank/DDBJ databases">
        <title>Genome Sequencing and Assembly of Staphylococcus haemolyticus SDA2.</title>
        <authorList>
            <person name="Emmons C.B."/>
            <person name="Park C."/>
            <person name="Sevigny J.L."/>
            <person name="Andam C."/>
        </authorList>
    </citation>
    <scope>NUCLEOTIDE SEQUENCE [LARGE SCALE GENOMIC DNA]</scope>
    <source>
        <strain evidence="9 10">SDA2</strain>
    </source>
</reference>
<evidence type="ECO:0000256" key="7">
    <source>
        <dbReference type="ARBA" id="ARBA00031758"/>
    </source>
</evidence>
<dbReference type="AlphaFoldDB" id="A0AB38PFA3"/>
<gene>
    <name evidence="9" type="ORF">FNL11_03815</name>
</gene>
<evidence type="ECO:0000256" key="8">
    <source>
        <dbReference type="ARBA" id="ARBA00047315"/>
    </source>
</evidence>
<dbReference type="RefSeq" id="WP_053016137.1">
    <property type="nucleotide sequence ID" value="NZ_CP142094.1"/>
</dbReference>
<dbReference type="InterPro" id="IPR036291">
    <property type="entry name" value="NAD(P)-bd_dom_sf"/>
</dbReference>
<comment type="caution">
    <text evidence="9">The sequence shown here is derived from an EMBL/GenBank/DDBJ whole genome shotgun (WGS) entry which is preliminary data.</text>
</comment>
<dbReference type="NCBIfam" id="NF005559">
    <property type="entry name" value="PRK07231.1"/>
    <property type="match status" value="1"/>
</dbReference>
<keyword evidence="5 9" id="KW-0560">Oxidoreductase</keyword>
<dbReference type="PRINTS" id="PR00081">
    <property type="entry name" value="GDHRDH"/>
</dbReference>
<evidence type="ECO:0000313" key="9">
    <source>
        <dbReference type="EMBL" id="TRL78711.1"/>
    </source>
</evidence>
<dbReference type="PANTHER" id="PTHR24321">
    <property type="entry name" value="DEHYDROGENASES, SHORT CHAIN"/>
    <property type="match status" value="1"/>
</dbReference>
<evidence type="ECO:0000256" key="1">
    <source>
        <dbReference type="ARBA" id="ARBA00003200"/>
    </source>
</evidence>
<accession>A0AB38PFA3</accession>
<evidence type="ECO:0000256" key="4">
    <source>
        <dbReference type="ARBA" id="ARBA00016110"/>
    </source>
</evidence>
<dbReference type="PRINTS" id="PR00080">
    <property type="entry name" value="SDRFAMILY"/>
</dbReference>
<dbReference type="CDD" id="cd05233">
    <property type="entry name" value="SDR_c"/>
    <property type="match status" value="1"/>
</dbReference>
<dbReference type="Proteomes" id="UP000316594">
    <property type="component" value="Unassembled WGS sequence"/>
</dbReference>
<evidence type="ECO:0000256" key="5">
    <source>
        <dbReference type="ARBA" id="ARBA00023002"/>
    </source>
</evidence>
<dbReference type="SUPFAM" id="SSF51735">
    <property type="entry name" value="NAD(P)-binding Rossmann-fold domains"/>
    <property type="match status" value="1"/>
</dbReference>
<protein>
    <recommendedName>
        <fullName evidence="4">Diacetyl reductase [(S)-acetoin forming]</fullName>
        <ecNumber evidence="3">1.1.1.304</ecNumber>
    </recommendedName>
    <alternativeName>
        <fullName evidence="6">Acetoin(diacetyl) reductase</fullName>
    </alternativeName>
    <alternativeName>
        <fullName evidence="7">Meso-2,3-butanediol dehydrogenase</fullName>
    </alternativeName>
</protein>
<proteinExistence type="inferred from homology"/>
<comment type="function">
    <text evidence="1">Catalyzes the irreversible reduction of 2,3-butanediol to (S)-acetoin in the presence of NADH.</text>
</comment>
<comment type="similarity">
    <text evidence="2">Belongs to the short-chain dehydrogenases/reductases (SDR) family.</text>
</comment>
<dbReference type="GO" id="GO:0052588">
    <property type="term" value="F:diacetyl reductase ((S)-acetoin forming) (NAD+) activity"/>
    <property type="evidence" value="ECO:0007669"/>
    <property type="project" value="UniProtKB-EC"/>
</dbReference>
<dbReference type="Pfam" id="PF13561">
    <property type="entry name" value="adh_short_C2"/>
    <property type="match status" value="1"/>
</dbReference>
<comment type="catalytic activity">
    <reaction evidence="8">
        <text>(S)-acetoin + NAD(+) = diacetyl + NADH + H(+)</text>
        <dbReference type="Rhea" id="RHEA:27286"/>
        <dbReference type="ChEBI" id="CHEBI:15378"/>
        <dbReference type="ChEBI" id="CHEBI:15687"/>
        <dbReference type="ChEBI" id="CHEBI:16583"/>
        <dbReference type="ChEBI" id="CHEBI:57540"/>
        <dbReference type="ChEBI" id="CHEBI:57945"/>
        <dbReference type="EC" id="1.1.1.304"/>
    </reaction>
</comment>
<dbReference type="GO" id="GO:0008206">
    <property type="term" value="P:bile acid metabolic process"/>
    <property type="evidence" value="ECO:0007669"/>
    <property type="project" value="UniProtKB-ARBA"/>
</dbReference>
<evidence type="ECO:0000256" key="6">
    <source>
        <dbReference type="ARBA" id="ARBA00029989"/>
    </source>
</evidence>
<dbReference type="Gene3D" id="3.40.50.720">
    <property type="entry name" value="NAD(P)-binding Rossmann-like Domain"/>
    <property type="match status" value="1"/>
</dbReference>
<dbReference type="FunFam" id="3.40.50.720:FF:000084">
    <property type="entry name" value="Short-chain dehydrogenase reductase"/>
    <property type="match status" value="1"/>
</dbReference>
<dbReference type="EC" id="1.1.1.304" evidence="3"/>
<evidence type="ECO:0000256" key="3">
    <source>
        <dbReference type="ARBA" id="ARBA00012848"/>
    </source>
</evidence>
<evidence type="ECO:0000256" key="2">
    <source>
        <dbReference type="ARBA" id="ARBA00006484"/>
    </source>
</evidence>